<evidence type="ECO:0000256" key="1">
    <source>
        <dbReference type="SAM" id="Phobius"/>
    </source>
</evidence>
<gene>
    <name evidence="2" type="ORF">BGP82_02585</name>
</gene>
<dbReference type="Proteomes" id="UP000237378">
    <property type="component" value="Unassembled WGS sequence"/>
</dbReference>
<reference evidence="2 3" key="2">
    <citation type="submission" date="2018-03" db="EMBL/GenBank/DDBJ databases">
        <title>Draft genome of Pseudomonas putida strain KH-18-2.</title>
        <authorList>
            <person name="Yoshizawa S."/>
            <person name="Khan N.H."/>
            <person name="Nishimura M."/>
            <person name="Chiura H.X."/>
            <person name="Ogura Y."/>
            <person name="Hayashi T."/>
            <person name="Kogure K."/>
        </authorList>
    </citation>
    <scope>NUCLEOTIDE SEQUENCE [LARGE SCALE GENOMIC DNA]</scope>
    <source>
        <strain evidence="2 3">KH-18-2</strain>
    </source>
</reference>
<feature type="transmembrane region" description="Helical" evidence="1">
    <location>
        <begin position="58"/>
        <end position="79"/>
    </location>
</feature>
<proteinExistence type="predicted"/>
<organism evidence="2 3">
    <name type="scientific">Pseudomonas putida</name>
    <name type="common">Arthrobacter siderocapsulatus</name>
    <dbReference type="NCBI Taxonomy" id="303"/>
    <lineage>
        <taxon>Bacteria</taxon>
        <taxon>Pseudomonadati</taxon>
        <taxon>Pseudomonadota</taxon>
        <taxon>Gammaproteobacteria</taxon>
        <taxon>Pseudomonadales</taxon>
        <taxon>Pseudomonadaceae</taxon>
        <taxon>Pseudomonas</taxon>
    </lineage>
</organism>
<accession>A0A2S3XCP9</accession>
<name>A0A2S3XCP9_PSEPU</name>
<comment type="caution">
    <text evidence="2">The sequence shown here is derived from an EMBL/GenBank/DDBJ whole genome shotgun (WGS) entry which is preliminary data.</text>
</comment>
<keyword evidence="1" id="KW-0472">Membrane</keyword>
<evidence type="ECO:0000313" key="2">
    <source>
        <dbReference type="EMBL" id="POG13358.1"/>
    </source>
</evidence>
<evidence type="ECO:0000313" key="3">
    <source>
        <dbReference type="Proteomes" id="UP000237378"/>
    </source>
</evidence>
<protein>
    <submittedName>
        <fullName evidence="2">Uncharacterized protein</fullName>
    </submittedName>
</protein>
<keyword evidence="1" id="KW-1133">Transmembrane helix</keyword>
<dbReference type="RefSeq" id="WP_103469158.1">
    <property type="nucleotide sequence ID" value="NZ_JADUCH010000006.1"/>
</dbReference>
<feature type="transmembrane region" description="Helical" evidence="1">
    <location>
        <begin position="25"/>
        <end position="46"/>
    </location>
</feature>
<dbReference type="AlphaFoldDB" id="A0A2S3XCP9"/>
<sequence>MSDSLYYPYGLNTQVGPKKKGGMHLIMALIVSAFYSVFVILCVAFPRTLTYEVFPDIPLSLVMGPSVILVAISVAVLSLKTKSDHTMVGKVVHHAI</sequence>
<reference evidence="2 3" key="1">
    <citation type="submission" date="2016-08" db="EMBL/GenBank/DDBJ databases">
        <authorList>
            <person name="Seilhamer J.J."/>
        </authorList>
    </citation>
    <scope>NUCLEOTIDE SEQUENCE [LARGE SCALE GENOMIC DNA]</scope>
    <source>
        <strain evidence="2 3">KH-18-2</strain>
    </source>
</reference>
<keyword evidence="1" id="KW-0812">Transmembrane</keyword>
<dbReference type="EMBL" id="MING01000019">
    <property type="protein sequence ID" value="POG13358.1"/>
    <property type="molecule type" value="Genomic_DNA"/>
</dbReference>